<keyword evidence="2" id="KW-1185">Reference proteome</keyword>
<dbReference type="AlphaFoldDB" id="A0A5N5WAT5"/>
<dbReference type="OrthoDB" id="4326729at2"/>
<comment type="caution">
    <text evidence="1">The sequence shown here is derived from an EMBL/GenBank/DDBJ whole genome shotgun (WGS) entry which is preliminary data.</text>
</comment>
<dbReference type="EMBL" id="VOKX01000014">
    <property type="protein sequence ID" value="KAB7848369.1"/>
    <property type="molecule type" value="Genomic_DNA"/>
</dbReference>
<evidence type="ECO:0000313" key="1">
    <source>
        <dbReference type="EMBL" id="KAB7848369.1"/>
    </source>
</evidence>
<evidence type="ECO:0000313" key="2">
    <source>
        <dbReference type="Proteomes" id="UP000327000"/>
    </source>
</evidence>
<dbReference type="RefSeq" id="WP_152263028.1">
    <property type="nucleotide sequence ID" value="NZ_VOKX01000014.1"/>
</dbReference>
<sequence length="71" mass="8298">MADWIPQPLELILDTELDQLGVAVGWDVDTRQLTLRPVAGGRTWRPAKYRRADAMDRLRARVIERNREGRR</sequence>
<proteinExistence type="predicted"/>
<gene>
    <name evidence="1" type="ORF">FRZ00_08615</name>
</gene>
<dbReference type="Proteomes" id="UP000327000">
    <property type="component" value="Unassembled WGS sequence"/>
</dbReference>
<accession>A0A5N5WAT5</accession>
<reference evidence="1 2" key="1">
    <citation type="journal article" date="2019" name="Microb. Cell Fact.">
        <title>Exploring novel herbicidin analogues by transcriptional regulator overexpression and MS/MS molecular networking.</title>
        <authorList>
            <person name="Shi Y."/>
            <person name="Gu R."/>
            <person name="Li Y."/>
            <person name="Wang X."/>
            <person name="Ren W."/>
            <person name="Li X."/>
            <person name="Wang L."/>
            <person name="Xie Y."/>
            <person name="Hong B."/>
        </authorList>
    </citation>
    <scope>NUCLEOTIDE SEQUENCE [LARGE SCALE GENOMIC DNA]</scope>
    <source>
        <strain evidence="1 2">US-43</strain>
    </source>
</reference>
<protein>
    <submittedName>
        <fullName evidence="1">Uncharacterized protein</fullName>
    </submittedName>
</protein>
<name>A0A5N5WAT5_STRMB</name>
<organism evidence="1 2">
    <name type="scientific">Streptomyces mobaraensis</name>
    <name type="common">Streptoverticillium mobaraense</name>
    <dbReference type="NCBI Taxonomy" id="35621"/>
    <lineage>
        <taxon>Bacteria</taxon>
        <taxon>Bacillati</taxon>
        <taxon>Actinomycetota</taxon>
        <taxon>Actinomycetes</taxon>
        <taxon>Kitasatosporales</taxon>
        <taxon>Streptomycetaceae</taxon>
        <taxon>Streptomyces</taxon>
    </lineage>
</organism>